<evidence type="ECO:0000259" key="2">
    <source>
        <dbReference type="Pfam" id="PF01593"/>
    </source>
</evidence>
<comment type="caution">
    <text evidence="3">The sequence shown here is derived from an EMBL/GenBank/DDBJ whole genome shotgun (WGS) entry which is preliminary data.</text>
</comment>
<dbReference type="EMBL" id="JBAMMX010000006">
    <property type="protein sequence ID" value="KAK6937201.1"/>
    <property type="molecule type" value="Genomic_DNA"/>
</dbReference>
<keyword evidence="4" id="KW-1185">Reference proteome</keyword>
<dbReference type="SUPFAM" id="SSF51905">
    <property type="entry name" value="FAD/NAD(P)-binding domain"/>
    <property type="match status" value="1"/>
</dbReference>
<dbReference type="InterPro" id="IPR050464">
    <property type="entry name" value="Zeta_carotene_desat/Oxidored"/>
</dbReference>
<reference evidence="3 4" key="1">
    <citation type="submission" date="2023-12" db="EMBL/GenBank/DDBJ databases">
        <title>A high-quality genome assembly for Dillenia turbinata (Dilleniales).</title>
        <authorList>
            <person name="Chanderbali A."/>
        </authorList>
    </citation>
    <scope>NUCLEOTIDE SEQUENCE [LARGE SCALE GENOMIC DNA]</scope>
    <source>
        <strain evidence="3">LSX21</strain>
        <tissue evidence="3">Leaf</tissue>
    </source>
</reference>
<sequence length="323" mass="34693">MDKGGVDWNLNPLSLGPEERSREGPALSLSHHSEIAPKVAGPSLSLPVSMRSSSMTEIIHLRPIWGRRTRTLTSSPTITASSLLFPLLNRNKPSWHSHPRRPNKRQTRLVARFRYSIAKESSPTMTTAPPAQGVGLDCVIVGAGISGLCIAQVLATEYADAGFSVVVTEARDRVGGNITTVERDGYLWKEGPNSFQPSDPILTISVESGLKDDLVLGDPNAPCVGHEESVKEFVCRNLGDVSNKPFCSGGNFWSCLACWIFKAIASELMVIGAGVYAGNPSKLSMKAAFGKVWKLAQVGGSIIGGTFKAIQERNSTPKRPGDP</sequence>
<dbReference type="Proteomes" id="UP001370490">
    <property type="component" value="Unassembled WGS sequence"/>
</dbReference>
<dbReference type="GO" id="GO:0004729">
    <property type="term" value="F:oxygen-dependent protoporphyrinogen oxidase activity"/>
    <property type="evidence" value="ECO:0007669"/>
    <property type="project" value="TreeGrafter"/>
</dbReference>
<gene>
    <name evidence="3" type="ORF">RJ641_030709</name>
</gene>
<dbReference type="AlphaFoldDB" id="A0AAN8ZGJ1"/>
<proteinExistence type="predicted"/>
<protein>
    <submittedName>
        <fullName evidence="3">Amine oxidase</fullName>
    </submittedName>
</protein>
<feature type="region of interest" description="Disordered" evidence="1">
    <location>
        <begin position="1"/>
        <end position="34"/>
    </location>
</feature>
<feature type="domain" description="Amine oxidase" evidence="2">
    <location>
        <begin position="145"/>
        <end position="230"/>
    </location>
</feature>
<evidence type="ECO:0000256" key="1">
    <source>
        <dbReference type="SAM" id="MobiDB-lite"/>
    </source>
</evidence>
<name>A0AAN8ZGJ1_9MAGN</name>
<evidence type="ECO:0000313" key="4">
    <source>
        <dbReference type="Proteomes" id="UP001370490"/>
    </source>
</evidence>
<evidence type="ECO:0000313" key="3">
    <source>
        <dbReference type="EMBL" id="KAK6937201.1"/>
    </source>
</evidence>
<dbReference type="PANTHER" id="PTHR42923:SF3">
    <property type="entry name" value="PROTOPORPHYRINOGEN OXIDASE"/>
    <property type="match status" value="1"/>
</dbReference>
<dbReference type="Pfam" id="PF01593">
    <property type="entry name" value="Amino_oxidase"/>
    <property type="match status" value="1"/>
</dbReference>
<dbReference type="Gene3D" id="1.10.3110.10">
    <property type="entry name" value="protoporphyrinogen ix oxidase, domain 3"/>
    <property type="match status" value="1"/>
</dbReference>
<accession>A0AAN8ZGJ1</accession>
<dbReference type="Gene3D" id="3.50.50.60">
    <property type="entry name" value="FAD/NAD(P)-binding domain"/>
    <property type="match status" value="1"/>
</dbReference>
<dbReference type="InterPro" id="IPR036188">
    <property type="entry name" value="FAD/NAD-bd_sf"/>
</dbReference>
<dbReference type="PANTHER" id="PTHR42923">
    <property type="entry name" value="PROTOPORPHYRINOGEN OXIDASE"/>
    <property type="match status" value="1"/>
</dbReference>
<dbReference type="InterPro" id="IPR002937">
    <property type="entry name" value="Amino_oxidase"/>
</dbReference>
<dbReference type="GO" id="GO:0009534">
    <property type="term" value="C:chloroplast thylakoid"/>
    <property type="evidence" value="ECO:0007669"/>
    <property type="project" value="TreeGrafter"/>
</dbReference>
<organism evidence="3 4">
    <name type="scientific">Dillenia turbinata</name>
    <dbReference type="NCBI Taxonomy" id="194707"/>
    <lineage>
        <taxon>Eukaryota</taxon>
        <taxon>Viridiplantae</taxon>
        <taxon>Streptophyta</taxon>
        <taxon>Embryophyta</taxon>
        <taxon>Tracheophyta</taxon>
        <taxon>Spermatophyta</taxon>
        <taxon>Magnoliopsida</taxon>
        <taxon>eudicotyledons</taxon>
        <taxon>Gunneridae</taxon>
        <taxon>Pentapetalae</taxon>
        <taxon>Dilleniales</taxon>
        <taxon>Dilleniaceae</taxon>
        <taxon>Dillenia</taxon>
    </lineage>
</organism>